<keyword evidence="1 5" id="KW-0489">Methyltransferase</keyword>
<comment type="caution">
    <text evidence="5">The sequence shown here is derived from an EMBL/GenBank/DDBJ whole genome shotgun (WGS) entry which is preliminary data.</text>
</comment>
<name>A0A7J5PV35_9BACE</name>
<feature type="domain" description="DNA methylase N-4/N-6" evidence="4">
    <location>
        <begin position="24"/>
        <end position="236"/>
    </location>
</feature>
<dbReference type="PRINTS" id="PR00508">
    <property type="entry name" value="S21N4MTFRASE"/>
</dbReference>
<evidence type="ECO:0000256" key="3">
    <source>
        <dbReference type="RuleBase" id="RU362026"/>
    </source>
</evidence>
<dbReference type="RefSeq" id="WP_151934931.1">
    <property type="nucleotide sequence ID" value="NZ_WDED01000020.1"/>
</dbReference>
<sequence>MIETNKIYMEDCLTGMDRIPSGSIDAIICDLPYGTTQCKWDTTLPFDILWSQYKRIIKKNGAIILFGSEPFSSLLRLSNIQWYKYDWVWDKIKGTGFLNAKKQPMRNHEIISVFYKKQCTYNPQKTFGHTMKKTFRSKELQTEVYGMMNKDYYYESTERYPRSIQVFRTDTQNSSLHPTQKPVALLEYLIKTYTNENDIVLDNCMGSGTTAVASINTNRQFIGFEIDKKFYDIATKRITELEKHEK</sequence>
<dbReference type="GO" id="GO:0005737">
    <property type="term" value="C:cytoplasm"/>
    <property type="evidence" value="ECO:0007669"/>
    <property type="project" value="TreeGrafter"/>
</dbReference>
<proteinExistence type="inferred from homology"/>
<dbReference type="GO" id="GO:0003677">
    <property type="term" value="F:DNA binding"/>
    <property type="evidence" value="ECO:0007669"/>
    <property type="project" value="InterPro"/>
</dbReference>
<keyword evidence="2 5" id="KW-0808">Transferase</keyword>
<accession>A0A7J5PV35</accession>
<protein>
    <recommendedName>
        <fullName evidence="3">Methyltransferase</fullName>
        <ecNumber evidence="3">2.1.1.-</ecNumber>
    </recommendedName>
</protein>
<dbReference type="AlphaFoldDB" id="A0A7J5PV35"/>
<evidence type="ECO:0000259" key="4">
    <source>
        <dbReference type="Pfam" id="PF01555"/>
    </source>
</evidence>
<gene>
    <name evidence="5" type="ORF">GA398_13945</name>
</gene>
<dbReference type="SUPFAM" id="SSF53335">
    <property type="entry name" value="S-adenosyl-L-methionine-dependent methyltransferases"/>
    <property type="match status" value="1"/>
</dbReference>
<dbReference type="PANTHER" id="PTHR13370:SF3">
    <property type="entry name" value="TRNA (GUANINE(10)-N2)-METHYLTRANSFERASE HOMOLOG"/>
    <property type="match status" value="1"/>
</dbReference>
<dbReference type="PANTHER" id="PTHR13370">
    <property type="entry name" value="RNA METHYLASE-RELATED"/>
    <property type="match status" value="1"/>
</dbReference>
<dbReference type="GO" id="GO:0032259">
    <property type="term" value="P:methylation"/>
    <property type="evidence" value="ECO:0007669"/>
    <property type="project" value="UniProtKB-KW"/>
</dbReference>
<organism evidence="5 6">
    <name type="scientific">Bacteroides xylanisolvens</name>
    <dbReference type="NCBI Taxonomy" id="371601"/>
    <lineage>
        <taxon>Bacteria</taxon>
        <taxon>Pseudomonadati</taxon>
        <taxon>Bacteroidota</taxon>
        <taxon>Bacteroidia</taxon>
        <taxon>Bacteroidales</taxon>
        <taxon>Bacteroidaceae</taxon>
        <taxon>Bacteroides</taxon>
    </lineage>
</organism>
<dbReference type="Proteomes" id="UP000434604">
    <property type="component" value="Unassembled WGS sequence"/>
</dbReference>
<dbReference type="Gene3D" id="3.40.50.150">
    <property type="entry name" value="Vaccinia Virus protein VP39"/>
    <property type="match status" value="1"/>
</dbReference>
<dbReference type="GO" id="GO:0008170">
    <property type="term" value="F:N-methyltransferase activity"/>
    <property type="evidence" value="ECO:0007669"/>
    <property type="project" value="InterPro"/>
</dbReference>
<reference evidence="5 6" key="1">
    <citation type="journal article" date="2019" name="Nat. Med.">
        <title>A library of human gut bacterial isolates paired with longitudinal multiomics data enables mechanistic microbiome research.</title>
        <authorList>
            <person name="Poyet M."/>
            <person name="Groussin M."/>
            <person name="Gibbons S.M."/>
            <person name="Avila-Pacheco J."/>
            <person name="Jiang X."/>
            <person name="Kearney S.M."/>
            <person name="Perrotta A.R."/>
            <person name="Berdy B."/>
            <person name="Zhao S."/>
            <person name="Lieberman T.D."/>
            <person name="Swanson P.K."/>
            <person name="Smith M."/>
            <person name="Roesemann S."/>
            <person name="Alexander J.E."/>
            <person name="Rich S.A."/>
            <person name="Livny J."/>
            <person name="Vlamakis H."/>
            <person name="Clish C."/>
            <person name="Bullock K."/>
            <person name="Deik A."/>
            <person name="Scott J."/>
            <person name="Pierce K.A."/>
            <person name="Xavier R.J."/>
            <person name="Alm E.J."/>
        </authorList>
    </citation>
    <scope>NUCLEOTIDE SEQUENCE [LARGE SCALE GENOMIC DNA]</scope>
    <source>
        <strain evidence="5 6">BIOML-A58</strain>
    </source>
</reference>
<evidence type="ECO:0000256" key="2">
    <source>
        <dbReference type="ARBA" id="ARBA00022679"/>
    </source>
</evidence>
<dbReference type="EC" id="2.1.1.-" evidence="3"/>
<evidence type="ECO:0000256" key="1">
    <source>
        <dbReference type="ARBA" id="ARBA00022603"/>
    </source>
</evidence>
<comment type="similarity">
    <text evidence="3">Belongs to the N(4)/N(6)-methyltransferase family.</text>
</comment>
<dbReference type="Pfam" id="PF01555">
    <property type="entry name" value="N6_N4_Mtase"/>
    <property type="match status" value="1"/>
</dbReference>
<evidence type="ECO:0000313" key="6">
    <source>
        <dbReference type="Proteomes" id="UP000434604"/>
    </source>
</evidence>
<dbReference type="InterPro" id="IPR001091">
    <property type="entry name" value="RM_Methyltransferase"/>
</dbReference>
<dbReference type="EMBL" id="WDED01000020">
    <property type="protein sequence ID" value="KAB6146839.1"/>
    <property type="molecule type" value="Genomic_DNA"/>
</dbReference>
<dbReference type="InterPro" id="IPR002941">
    <property type="entry name" value="DNA_methylase_N4/N6"/>
</dbReference>
<evidence type="ECO:0000313" key="5">
    <source>
        <dbReference type="EMBL" id="KAB6146839.1"/>
    </source>
</evidence>
<dbReference type="InterPro" id="IPR029063">
    <property type="entry name" value="SAM-dependent_MTases_sf"/>
</dbReference>